<dbReference type="InterPro" id="IPR002729">
    <property type="entry name" value="CRISPR-assoc_Cas1"/>
</dbReference>
<keyword evidence="8" id="KW-0464">Manganese</keyword>
<dbReference type="GO" id="GO:0003677">
    <property type="term" value="F:DNA binding"/>
    <property type="evidence" value="ECO:0007669"/>
    <property type="project" value="UniProtKB-KW"/>
</dbReference>
<comment type="caution">
    <text evidence="9">The sequence shown here is derived from an EMBL/GenBank/DDBJ whole genome shotgun (WGS) entry which is preliminary data.</text>
</comment>
<comment type="cofactor">
    <cofactor evidence="8">
        <name>Mg(2+)</name>
        <dbReference type="ChEBI" id="CHEBI:18420"/>
    </cofactor>
    <cofactor evidence="8">
        <name>Mn(2+)</name>
        <dbReference type="ChEBI" id="CHEBI:29035"/>
    </cofactor>
</comment>
<dbReference type="InterPro" id="IPR019851">
    <property type="entry name" value="CRISPR-assoc_Cas1_ECOLI"/>
</dbReference>
<dbReference type="RefSeq" id="WP_198142683.1">
    <property type="nucleotide sequence ID" value="NZ_KQ960154.1"/>
</dbReference>
<dbReference type="PATRIC" id="fig|755172.3.peg.2"/>
<dbReference type="PANTHER" id="PTHR34353">
    <property type="entry name" value="CRISPR-ASSOCIATED ENDONUCLEASE CAS1 1"/>
    <property type="match status" value="1"/>
</dbReference>
<evidence type="ECO:0000256" key="8">
    <source>
        <dbReference type="HAMAP-Rule" id="MF_01470"/>
    </source>
</evidence>
<dbReference type="STRING" id="755172.HMPREF1863_00002"/>
<dbReference type="HAMAP" id="MF_01470">
    <property type="entry name" value="Cas1"/>
    <property type="match status" value="1"/>
</dbReference>
<feature type="binding site" evidence="8">
    <location>
        <position position="228"/>
    </location>
    <ligand>
        <name>Mn(2+)</name>
        <dbReference type="ChEBI" id="CHEBI:29035"/>
    </ligand>
</feature>
<keyword evidence="2 8" id="KW-0479">Metal-binding</keyword>
<keyword evidence="3 8" id="KW-0255">Endonuclease</keyword>
<evidence type="ECO:0000313" key="9">
    <source>
        <dbReference type="EMBL" id="KXB68533.1"/>
    </source>
</evidence>
<reference evidence="10" key="1">
    <citation type="submission" date="2016-01" db="EMBL/GenBank/DDBJ databases">
        <authorList>
            <person name="Mitreva M."/>
            <person name="Pepin K.H."/>
            <person name="Mihindukulasuriya K.A."/>
            <person name="Fulton R."/>
            <person name="Fronick C."/>
            <person name="O'Laughlin M."/>
            <person name="Miner T."/>
            <person name="Herter B."/>
            <person name="Rosa B.A."/>
            <person name="Cordes M."/>
            <person name="Tomlinson C."/>
            <person name="Wollam A."/>
            <person name="Palsikar V.B."/>
            <person name="Mardis E.R."/>
            <person name="Wilson R.K."/>
        </authorList>
    </citation>
    <scope>NUCLEOTIDE SEQUENCE [LARGE SCALE GENOMIC DNA]</scope>
    <source>
        <strain evidence="10">DNF00729</strain>
    </source>
</reference>
<evidence type="ECO:0000256" key="6">
    <source>
        <dbReference type="ARBA" id="ARBA00023118"/>
    </source>
</evidence>
<dbReference type="GO" id="GO:0043571">
    <property type="term" value="P:maintenance of CRISPR repeat elements"/>
    <property type="evidence" value="ECO:0007669"/>
    <property type="project" value="UniProtKB-UniRule"/>
</dbReference>
<evidence type="ECO:0000256" key="2">
    <source>
        <dbReference type="ARBA" id="ARBA00022723"/>
    </source>
</evidence>
<evidence type="ECO:0000256" key="3">
    <source>
        <dbReference type="ARBA" id="ARBA00022759"/>
    </source>
</evidence>
<dbReference type="CDD" id="cd09719">
    <property type="entry name" value="Cas1_I-E"/>
    <property type="match status" value="1"/>
</dbReference>
<evidence type="ECO:0000256" key="7">
    <source>
        <dbReference type="ARBA" id="ARBA00023125"/>
    </source>
</evidence>
<dbReference type="NCBIfam" id="TIGR03638">
    <property type="entry name" value="cas1_ECOLI"/>
    <property type="match status" value="1"/>
</dbReference>
<evidence type="ECO:0000256" key="4">
    <source>
        <dbReference type="ARBA" id="ARBA00022801"/>
    </source>
</evidence>
<feature type="binding site" evidence="8">
    <location>
        <position position="215"/>
    </location>
    <ligand>
        <name>Mn(2+)</name>
        <dbReference type="ChEBI" id="CHEBI:29035"/>
    </ligand>
</feature>
<dbReference type="NCBIfam" id="TIGR00287">
    <property type="entry name" value="cas1"/>
    <property type="match status" value="1"/>
</dbReference>
<keyword evidence="4 8" id="KW-0378">Hydrolase</keyword>
<dbReference type="Gene3D" id="3.100.10.20">
    <property type="entry name" value="CRISPR-associated endonuclease Cas1, N-terminal domain"/>
    <property type="match status" value="1"/>
</dbReference>
<keyword evidence="1 8" id="KW-0540">Nuclease</keyword>
<dbReference type="GO" id="GO:0046872">
    <property type="term" value="F:metal ion binding"/>
    <property type="evidence" value="ECO:0007669"/>
    <property type="project" value="UniProtKB-UniRule"/>
</dbReference>
<name>A0A134ALE1_9FIRM</name>
<keyword evidence="6 8" id="KW-0051">Antiviral defense</keyword>
<dbReference type="InterPro" id="IPR050646">
    <property type="entry name" value="Cas1"/>
</dbReference>
<dbReference type="GO" id="GO:0004520">
    <property type="term" value="F:DNA endonuclease activity"/>
    <property type="evidence" value="ECO:0007669"/>
    <property type="project" value="InterPro"/>
</dbReference>
<dbReference type="PANTHER" id="PTHR34353:SF3">
    <property type="entry name" value="CRISPR-ASSOCIATED ENDONUCLEASE CAS1"/>
    <property type="match status" value="1"/>
</dbReference>
<dbReference type="InterPro" id="IPR033641">
    <property type="entry name" value="Cas1_I-E"/>
</dbReference>
<evidence type="ECO:0000256" key="1">
    <source>
        <dbReference type="ARBA" id="ARBA00022722"/>
    </source>
</evidence>
<feature type="binding site" evidence="8">
    <location>
        <position position="148"/>
    </location>
    <ligand>
        <name>Mn(2+)</name>
        <dbReference type="ChEBI" id="CHEBI:29035"/>
    </ligand>
</feature>
<dbReference type="EC" id="3.1.-.-" evidence="8"/>
<comment type="subunit">
    <text evidence="8">Homodimer, forms a heterotetramer with a Cas2 homodimer.</text>
</comment>
<gene>
    <name evidence="8" type="primary">cas1</name>
    <name evidence="9" type="ORF">HMPREF1863_00002</name>
</gene>
<proteinExistence type="inferred from homology"/>
<keyword evidence="5 8" id="KW-0460">Magnesium</keyword>
<evidence type="ECO:0000313" key="10">
    <source>
        <dbReference type="Proteomes" id="UP000070442"/>
    </source>
</evidence>
<comment type="similarity">
    <text evidence="8">Belongs to the CRISPR-associated endonuclease Cas1 family.</text>
</comment>
<keyword evidence="10" id="KW-1185">Reference proteome</keyword>
<organism evidence="9 10">
    <name type="scientific">Aedoeadaptatus coxii</name>
    <dbReference type="NCBI Taxonomy" id="755172"/>
    <lineage>
        <taxon>Bacteria</taxon>
        <taxon>Bacillati</taxon>
        <taxon>Bacillota</taxon>
        <taxon>Tissierellia</taxon>
        <taxon>Tissierellales</taxon>
        <taxon>Peptoniphilaceae</taxon>
        <taxon>Aedoeadaptatus</taxon>
    </lineage>
</organism>
<dbReference type="InterPro" id="IPR042206">
    <property type="entry name" value="CRISPR-assoc_Cas1_C"/>
</dbReference>
<keyword evidence="7 8" id="KW-0238">DNA-binding</keyword>
<evidence type="ECO:0000256" key="5">
    <source>
        <dbReference type="ARBA" id="ARBA00022842"/>
    </source>
</evidence>
<accession>A0A134ALE1</accession>
<dbReference type="Pfam" id="PF01867">
    <property type="entry name" value="Cas_Cas1"/>
    <property type="match status" value="2"/>
</dbReference>
<dbReference type="AlphaFoldDB" id="A0A134ALE1"/>
<sequence>MIEKNIGALKAELKELPRIGDRVSFLYIEHATINRKDSALSVNDRRGIIYVPVAMIGVLLLGPGTDITHRAMEILGDVGTSVILVGERGVRQYAHGRALARSTRMLEKQANLVTNRNKRLEVARKMYQMRFLGEDTAGLTMQQLRGREGARVRSTYRQYAKKYEVEWDKRTYDPDNFQDGNVVNQALSAANVALYGIVHSVITALGMSPGLGFVHTGHDLSFVYDVADLYKADLTIPLAFKIASEHDENEDIGAIARRAVRDAVADGKLMEQIVKDLQKLMEIEAEDQWEVETISLWDDKDRLVAHGVSYKEYDGDI</sequence>
<dbReference type="GO" id="GO:0016787">
    <property type="term" value="F:hydrolase activity"/>
    <property type="evidence" value="ECO:0007669"/>
    <property type="project" value="UniProtKB-KW"/>
</dbReference>
<dbReference type="EMBL" id="LSDG01000001">
    <property type="protein sequence ID" value="KXB68533.1"/>
    <property type="molecule type" value="Genomic_DNA"/>
</dbReference>
<dbReference type="GO" id="GO:0051607">
    <property type="term" value="P:defense response to virus"/>
    <property type="evidence" value="ECO:0007669"/>
    <property type="project" value="UniProtKB-UniRule"/>
</dbReference>
<protein>
    <recommendedName>
        <fullName evidence="8">CRISPR-associated endonuclease Cas1</fullName>
        <ecNumber evidence="8">3.1.-.-</ecNumber>
    </recommendedName>
</protein>
<dbReference type="InterPro" id="IPR042211">
    <property type="entry name" value="CRISPR-assoc_Cas1_N"/>
</dbReference>
<dbReference type="Proteomes" id="UP000070442">
    <property type="component" value="Unassembled WGS sequence"/>
</dbReference>
<comment type="function">
    <text evidence="8">CRISPR (clustered regularly interspaced short palindromic repeat), is an adaptive immune system that provides protection against mobile genetic elements (viruses, transposable elements and conjugative plasmids). CRISPR clusters contain spacers, sequences complementary to antecedent mobile elements, and target invading nucleic acids. CRISPR clusters are transcribed and processed into CRISPR RNA (crRNA). Acts as a dsDNA endonuclease. Involved in the integration of spacer DNA into the CRISPR cassette.</text>
</comment>
<dbReference type="Gene3D" id="1.20.120.920">
    <property type="entry name" value="CRISPR-associated endonuclease Cas1, C-terminal domain"/>
    <property type="match status" value="1"/>
</dbReference>